<dbReference type="Proteomes" id="UP000791440">
    <property type="component" value="Unassembled WGS sequence"/>
</dbReference>
<name>A0A922CNE0_MANSE</name>
<reference evidence="1" key="2">
    <citation type="submission" date="2020-12" db="EMBL/GenBank/DDBJ databases">
        <authorList>
            <person name="Kanost M."/>
        </authorList>
    </citation>
    <scope>NUCLEOTIDE SEQUENCE</scope>
</reference>
<protein>
    <submittedName>
        <fullName evidence="1">Uncharacterized protein</fullName>
    </submittedName>
</protein>
<organism evidence="1 2">
    <name type="scientific">Manduca sexta</name>
    <name type="common">Tobacco hawkmoth</name>
    <name type="synonym">Tobacco hornworm</name>
    <dbReference type="NCBI Taxonomy" id="7130"/>
    <lineage>
        <taxon>Eukaryota</taxon>
        <taxon>Metazoa</taxon>
        <taxon>Ecdysozoa</taxon>
        <taxon>Arthropoda</taxon>
        <taxon>Hexapoda</taxon>
        <taxon>Insecta</taxon>
        <taxon>Pterygota</taxon>
        <taxon>Neoptera</taxon>
        <taxon>Endopterygota</taxon>
        <taxon>Lepidoptera</taxon>
        <taxon>Glossata</taxon>
        <taxon>Ditrysia</taxon>
        <taxon>Bombycoidea</taxon>
        <taxon>Sphingidae</taxon>
        <taxon>Sphinginae</taxon>
        <taxon>Sphingini</taxon>
        <taxon>Manduca</taxon>
    </lineage>
</organism>
<keyword evidence="2" id="KW-1185">Reference proteome</keyword>
<gene>
    <name evidence="1" type="ORF">O3G_MSEX007567</name>
</gene>
<dbReference type="EMBL" id="JH668421">
    <property type="protein sequence ID" value="KAG6452316.1"/>
    <property type="molecule type" value="Genomic_DNA"/>
</dbReference>
<accession>A0A922CNE0</accession>
<reference evidence="1" key="1">
    <citation type="journal article" date="2016" name="Insect Biochem. Mol. Biol.">
        <title>Multifaceted biological insights from a draft genome sequence of the tobacco hornworm moth, Manduca sexta.</title>
        <authorList>
            <person name="Kanost M.R."/>
            <person name="Arrese E.L."/>
            <person name="Cao X."/>
            <person name="Chen Y.R."/>
            <person name="Chellapilla S."/>
            <person name="Goldsmith M.R."/>
            <person name="Grosse-Wilde E."/>
            <person name="Heckel D.G."/>
            <person name="Herndon N."/>
            <person name="Jiang H."/>
            <person name="Papanicolaou A."/>
            <person name="Qu J."/>
            <person name="Soulages J.L."/>
            <person name="Vogel H."/>
            <person name="Walters J."/>
            <person name="Waterhouse R.M."/>
            <person name="Ahn S.J."/>
            <person name="Almeida F.C."/>
            <person name="An C."/>
            <person name="Aqrawi P."/>
            <person name="Bretschneider A."/>
            <person name="Bryant W.B."/>
            <person name="Bucks S."/>
            <person name="Chao H."/>
            <person name="Chevignon G."/>
            <person name="Christen J.M."/>
            <person name="Clarke D.F."/>
            <person name="Dittmer N.T."/>
            <person name="Ferguson L.C.F."/>
            <person name="Garavelou S."/>
            <person name="Gordon K.H.J."/>
            <person name="Gunaratna R.T."/>
            <person name="Han Y."/>
            <person name="Hauser F."/>
            <person name="He Y."/>
            <person name="Heidel-Fischer H."/>
            <person name="Hirsh A."/>
            <person name="Hu Y."/>
            <person name="Jiang H."/>
            <person name="Kalra D."/>
            <person name="Klinner C."/>
            <person name="Konig C."/>
            <person name="Kovar C."/>
            <person name="Kroll A.R."/>
            <person name="Kuwar S.S."/>
            <person name="Lee S.L."/>
            <person name="Lehman R."/>
            <person name="Li K."/>
            <person name="Li Z."/>
            <person name="Liang H."/>
            <person name="Lovelace S."/>
            <person name="Lu Z."/>
            <person name="Mansfield J.H."/>
            <person name="McCulloch K.J."/>
            <person name="Mathew T."/>
            <person name="Morton B."/>
            <person name="Muzny D.M."/>
            <person name="Neunemann D."/>
            <person name="Ongeri F."/>
            <person name="Pauchet Y."/>
            <person name="Pu L.L."/>
            <person name="Pyrousis I."/>
            <person name="Rao X.J."/>
            <person name="Redding A."/>
            <person name="Roesel C."/>
            <person name="Sanchez-Gracia A."/>
            <person name="Schaack S."/>
            <person name="Shukla A."/>
            <person name="Tetreau G."/>
            <person name="Wang Y."/>
            <person name="Xiong G.H."/>
            <person name="Traut W."/>
            <person name="Walsh T.K."/>
            <person name="Worley K.C."/>
            <person name="Wu D."/>
            <person name="Wu W."/>
            <person name="Wu Y.Q."/>
            <person name="Zhang X."/>
            <person name="Zou Z."/>
            <person name="Zucker H."/>
            <person name="Briscoe A.D."/>
            <person name="Burmester T."/>
            <person name="Clem R.J."/>
            <person name="Feyereisen R."/>
            <person name="Grimmelikhuijzen C.J.P."/>
            <person name="Hamodrakas S.J."/>
            <person name="Hansson B.S."/>
            <person name="Huguet E."/>
            <person name="Jermiin L.S."/>
            <person name="Lan Q."/>
            <person name="Lehman H.K."/>
            <person name="Lorenzen M."/>
            <person name="Merzendorfer H."/>
            <person name="Michalopoulos I."/>
            <person name="Morton D.B."/>
            <person name="Muthukrishnan S."/>
            <person name="Oakeshott J.G."/>
            <person name="Palmer W."/>
            <person name="Park Y."/>
            <person name="Passarelli A.L."/>
            <person name="Rozas J."/>
            <person name="Schwartz L.M."/>
            <person name="Smith W."/>
            <person name="Southgate A."/>
            <person name="Vilcinskas A."/>
            <person name="Vogt R."/>
            <person name="Wang P."/>
            <person name="Werren J."/>
            <person name="Yu X.Q."/>
            <person name="Zhou J.J."/>
            <person name="Brown S.J."/>
            <person name="Scherer S.E."/>
            <person name="Richards S."/>
            <person name="Blissard G.W."/>
        </authorList>
    </citation>
    <scope>NUCLEOTIDE SEQUENCE</scope>
</reference>
<comment type="caution">
    <text evidence="1">The sequence shown here is derived from an EMBL/GenBank/DDBJ whole genome shotgun (WGS) entry which is preliminary data.</text>
</comment>
<sequence>MLTLLVNIALIGISAMFTHYCGLKISFSYLFLCREESALLLPPRLHGGRLSVYVGFTVPYGPALSRPDLMLAFGRPPDRVPNSICILHTVYQLKLRGGPLRRIWDGCGLPATEVSNSSSAAVPAR</sequence>
<proteinExistence type="predicted"/>
<evidence type="ECO:0000313" key="1">
    <source>
        <dbReference type="EMBL" id="KAG6452316.1"/>
    </source>
</evidence>
<dbReference type="AlphaFoldDB" id="A0A922CNE0"/>
<evidence type="ECO:0000313" key="2">
    <source>
        <dbReference type="Proteomes" id="UP000791440"/>
    </source>
</evidence>